<evidence type="ECO:0000313" key="9">
    <source>
        <dbReference type="EMBL" id="UYL95516.1"/>
    </source>
</evidence>
<dbReference type="EC" id="2.7.7.48" evidence="1"/>
<dbReference type="Pfam" id="PF04196">
    <property type="entry name" value="Bunya_RdRp"/>
    <property type="match status" value="2"/>
</dbReference>
<accession>A0A9E7V263</accession>
<organism evidence="9">
    <name type="scientific">Tongren tick virus 1</name>
    <dbReference type="NCBI Taxonomy" id="2972290"/>
    <lineage>
        <taxon>Viruses</taxon>
        <taxon>Riboviria</taxon>
        <taxon>Orthornavirae</taxon>
        <taxon>Negarnaviricota</taxon>
        <taxon>Polyploviricotina</taxon>
        <taxon>Bunyaviricetes</taxon>
        <taxon>Elliovirales</taxon>
        <taxon>Peribunyaviridae</taxon>
    </lineage>
</organism>
<feature type="compositionally biased region" description="Basic and acidic residues" evidence="7">
    <location>
        <begin position="687"/>
        <end position="699"/>
    </location>
</feature>
<evidence type="ECO:0000256" key="3">
    <source>
        <dbReference type="ARBA" id="ARBA00022679"/>
    </source>
</evidence>
<sequence length="2975" mass="339188">MEEPDEYQYIDDWSLQVESDLQGQAFFSASSSPTMPDMGALNLYTATTETLKSSIKKIKAGHRVLADDLKRQVDSLRGARHELYASMFQEENSLTVGATDEKHIEKVYSELERLGVDQLIIEGLKNKEGTREYFDVKRFTPDGVIVDINDRGDPIVTIIDYTVTVSPKHVTEEKLEKYRPLLTYYSGFEPNLTVASLSPTTGEQAFSQEGRQVEWKKPIMGEQVIQLFRLSVELTQDLIRSLPVKDRDDMIDFINTRMRSTEKSDVEVNLPFGMDVSEFLREFDKRTGFKWHLESLNKHEKSMFFSAILNESKGESGKESLKERLGDLCPDAELYDVPQFEQILAQEKEEIMKEALSFMSPEPPVEPSKEVINKALEEHDKMAKIRFETIEKSKLVHHIPIHFRSKPDSKEREHALNKLAKAFVSDRQLRDVEERLNMEAEMFPDEEGGGISKKPTDLEVQAKAAEEYRQLCSELEVKEDGTEVKHSRYKAALSALDQVINPSGAVFVLKDLFSIGCLEEEDYKAVKEGKKKMARDHRTGEVKTTNVTRRPSSVINRNGPAPQNGQMDSDEVTFYDWVKTKDCHTVALKKGEVIVVKPSSTFQMREFEDKAGVGRKNRAKGEKREIKKPQSLDISDPEVRQRVSLEFLHHASSIAEACVRIGEQISDGSEDVLLKAKMKNDKTFESMADQKEEEMRAKPIDPGTSSSDSSVPSEKDRVFMIPRGVKPEPGVCKGSIELLGSSPVRGLTGKALEKSLWKGLCHIGRTHQLFYENLSFVSQMASGGYRIVGSNNPGQFLITFPTDSIMKGITTIPYVVMTVVLPGDVYSNQTDCHEQVFPLKCGGEVRLTMGRRVNRDQLTGHLSAFPRFMIAAEIIDHLRSESAMGNMNHLDVVNLYLFVNCININSSSLLDNMRYMVEVCMGQFSYIDKYIEDKLMVPCKTEMHMFMYNRMRELLSSINQSMDTVRMKVPMLDESGTVDVSTLRIVDGAFESYLFSGYYRKPDHLLMELITLFFCTSKGLHGKHHNMVDIHKTPLSIQEPLNGKDPKEFVRHPVEERHQYSPKVLRAATRSAEQSTGLTINQIRQRFARQENPGGHPASVATLSSTSSTLVEADEVVNIPAEIDLAEAELKDKDPAKFTQAINELHAFEEKLPKIKGEPAKRRQWRKTKNRISKLLGVSGNEINPLTSQLYLEPRNGILLRKTQSNKQKIRQGLIGLLDDEWRKEKLSSGAGFPRGDFATEWRKRFRFYDSGVVFTEVLRYSEERLKELKSTTISGMAKDHVKRVGSMRVAIRPKGQRTQKDREIFVIDLLTKVAIYLLEHMYKQICSTISSEKISVPGDSKIIDMYSQTKTEITWCKRTLESFKRLREEASETVKKIPENVYCLHHNIDMTKWAPKDNLQKFNWTIAMSKILTVEEKFFYFGVLDIMWNKLIYLDDDVMLESMKSTLSGDFEPDQCLFYRMTDGYKSNMVPVKQTWLQGQLNYLSSFVHAGAMKLYEEAMHRVFPDGYCLVNTNVHSDDNETTLCCATDMNEKEASLKSWSVIEYLCQNVCIELSKKKSSISMQCKQFISIYNIGGEQIHPWVKSTMAVVSGLPYLTISDDMSSALSKIAEAGSKGAPKKVLSMCLEVTRIHVLDVHGILDRKTGKNRFAEELGIDETMIPMMLGGCHIREWAPFIVCGPKYVDKGNLMHILKKTTGAKAHIEPQVLPGTYRKDHSEGGSPEKVEVSKAMKALKLYVVADLMCYDQADDEENSSACKGMNFFRPCKFKNRRFGVRSPFESISKDEIQSLTELYKKENPCLMLKKPVNQEDLRKYCICQYSDPKFQDSLAGQSPNMLLLRHIQSRNKPRFRLLCTGSMNEKEEDGVLQTIPLDDVEGKIQAGSPITFEEVVATLERRMGLVNPSITDCKMLWRRYIANDPEFKAVQFAVDNCTTTIAYRKLNLVPSRKPNFSQYSEVVNTLPDLLVHFCDDDFANRNGFGLHHPKSSHKDWMEIEKMFPREAACLRWRATTMPGKMKNLIATLSRIEEIRISEKMSGSLSAAVKKIQDSEMSRDKKRVEIEAAKSWHEDCVKSLVKWRPVIQEKTEWEENAFVEELLKRGLEVPDWAKFRTDEKAHLASAQETLPRELVRMSRTFKSMTSRVLFTPPVHADDILEMTLQLRSAIESTGTYQLRMFLSSSLTSYRTLQMLTDDPKSMLWNQKACDAVSYLYEVCRVLGAKEREIREVLDESLFNGRPIMEYRNQFQKLREELQHRSIVPLYVHKPSYAKLLIENMSPYFKDWKASSDIDGRGPFTCNVKGNGFIVTVQGNDSVIEKIDIVQTKDLSLGVLNSLFADLARDIKHFGHKRNSRVNLHNVLKYRVKEEGERQPFLLDVSKNRLSFFDEKSNHMVILGLTVKKIDGELPRDIQVMGLTPTLNGIVCKDVNVMSTLTHRLASNPDCEMISVPRMSVSGFDISKIMSMSGVKQLTKRKMDGVQFHDLLRCMESTGLYTQLYASIQAKVFHKLLFPENPDLWLDDRNGSKGKTNFEKVLAFLKKSINYRAELNHWTGVKEDLQSQVQLGSPRRSMDSDEWEEMIPQELLADMTEEDIQDYIAEMKEQDKEERERETDPEILRKLHECEEQLRKCAKPVENFDVPAGLKKRSVRIMTRLQHFEDINTQMTIKRVDRAGDLLSYVEIPSSTGLIELAKSPVDVLKKIPFSETKEKTLRRRKEKEEGVPLKPDELFENCCYDPMTTEEVELAAVIIGLLTLFHEEKKTLTRVTLRRCITKMGSNATALARTLIEELAAVVDTRAYHLCPPVTFKTRTTGMKMWETTLEDAMGRMKMLSQKAGLKRSQHFKVVVMIVTEVKNSLASHQPKKSGALPKMTSGGGSRALNKFSKRCEKLGEGSLAERDLTGMVFHGITSTEASTTESGSDYEPPAHAAMPSSFPKRVLTKKEEPVKEEEETEDDIPNFNFDTDEEEEEPQTISDVVYEL</sequence>
<dbReference type="PROSITE" id="PS50525">
    <property type="entry name" value="RDRP_SSRNA_NEG_SEG"/>
    <property type="match status" value="1"/>
</dbReference>
<dbReference type="InterPro" id="IPR007099">
    <property type="entry name" value="RNA-dir_pol_NSvirus"/>
</dbReference>
<feature type="region of interest" description="Disordered" evidence="7">
    <location>
        <begin position="529"/>
        <end position="568"/>
    </location>
</feature>
<feature type="compositionally biased region" description="Basic and acidic residues" evidence="7">
    <location>
        <begin position="619"/>
        <end position="630"/>
    </location>
</feature>
<keyword evidence="9" id="KW-0696">RNA-directed RNA polymerase</keyword>
<feature type="compositionally biased region" description="Acidic residues" evidence="7">
    <location>
        <begin position="2941"/>
        <end position="2965"/>
    </location>
</feature>
<feature type="region of interest" description="Disordered" evidence="7">
    <location>
        <begin position="2907"/>
        <end position="2975"/>
    </location>
</feature>
<dbReference type="GO" id="GO:0006351">
    <property type="term" value="P:DNA-templated transcription"/>
    <property type="evidence" value="ECO:0007669"/>
    <property type="project" value="InterPro"/>
</dbReference>
<evidence type="ECO:0000256" key="2">
    <source>
        <dbReference type="ARBA" id="ARBA00018602"/>
    </source>
</evidence>
<feature type="compositionally biased region" description="Polar residues" evidence="7">
    <location>
        <begin position="542"/>
        <end position="567"/>
    </location>
</feature>
<evidence type="ECO:0000256" key="1">
    <source>
        <dbReference type="ARBA" id="ARBA00012494"/>
    </source>
</evidence>
<dbReference type="GO" id="GO:0039694">
    <property type="term" value="P:viral RNA genome replication"/>
    <property type="evidence" value="ECO:0007669"/>
    <property type="project" value="InterPro"/>
</dbReference>
<name>A0A9E7V263_9VIRU</name>
<evidence type="ECO:0000256" key="5">
    <source>
        <dbReference type="ARBA" id="ARBA00030436"/>
    </source>
</evidence>
<keyword evidence="9" id="KW-0548">Nucleotidyltransferase</keyword>
<dbReference type="EMBL" id="ON746488">
    <property type="protein sequence ID" value="UYL95516.1"/>
    <property type="molecule type" value="Viral_cRNA"/>
</dbReference>
<evidence type="ECO:0000256" key="6">
    <source>
        <dbReference type="ARBA" id="ARBA00031012"/>
    </source>
</evidence>
<feature type="domain" description="RdRp catalytic" evidence="8">
    <location>
        <begin position="1374"/>
        <end position="1561"/>
    </location>
</feature>
<evidence type="ECO:0000256" key="4">
    <source>
        <dbReference type="ARBA" id="ARBA00030285"/>
    </source>
</evidence>
<protein>
    <recommendedName>
        <fullName evidence="2">RNA-directed RNA polymerase L</fullName>
        <ecNumber evidence="1">2.7.7.48</ecNumber>
    </recommendedName>
    <alternativeName>
        <fullName evidence="4">Large structural protein</fullName>
    </alternativeName>
    <alternativeName>
        <fullName evidence="6">Replicase</fullName>
    </alternativeName>
    <alternativeName>
        <fullName evidence="5">Transcriptase</fullName>
    </alternativeName>
</protein>
<feature type="region of interest" description="Disordered" evidence="7">
    <location>
        <begin position="687"/>
        <end position="714"/>
    </location>
</feature>
<keyword evidence="3" id="KW-0808">Transferase</keyword>
<evidence type="ECO:0000259" key="8">
    <source>
        <dbReference type="PROSITE" id="PS50525"/>
    </source>
</evidence>
<proteinExistence type="predicted"/>
<evidence type="ECO:0000256" key="7">
    <source>
        <dbReference type="SAM" id="MobiDB-lite"/>
    </source>
</evidence>
<dbReference type="GO" id="GO:0003968">
    <property type="term" value="F:RNA-directed RNA polymerase activity"/>
    <property type="evidence" value="ECO:0007669"/>
    <property type="project" value="UniProtKB-KW"/>
</dbReference>
<feature type="region of interest" description="Disordered" evidence="7">
    <location>
        <begin position="612"/>
        <end position="637"/>
    </location>
</feature>
<reference evidence="9" key="1">
    <citation type="submission" date="2022-05" db="EMBL/GenBank/DDBJ databases">
        <authorList>
            <person name="Cao W."/>
            <person name="Jia N."/>
            <person name="Lam T.T.-Y."/>
            <person name="Ni X."/>
            <person name="Liu J."/>
        </authorList>
    </citation>
    <scope>NUCLEOTIDE SEQUENCE</scope>
    <source>
        <strain evidence="9">TIGMIC 2</strain>
    </source>
</reference>
<feature type="region of interest" description="Disordered" evidence="7">
    <location>
        <begin position="2853"/>
        <end position="2874"/>
    </location>
</feature>
<dbReference type="InterPro" id="IPR007322">
    <property type="entry name" value="RNA_pol_bunyavir"/>
</dbReference>